<feature type="compositionally biased region" description="Pro residues" evidence="9">
    <location>
        <begin position="217"/>
        <end position="232"/>
    </location>
</feature>
<dbReference type="GO" id="GO:0016567">
    <property type="term" value="P:protein ubiquitination"/>
    <property type="evidence" value="ECO:0007669"/>
    <property type="project" value="InterPro"/>
</dbReference>
<feature type="compositionally biased region" description="Gly residues" evidence="9">
    <location>
        <begin position="969"/>
        <end position="982"/>
    </location>
</feature>
<feature type="region of interest" description="Disordered" evidence="9">
    <location>
        <begin position="657"/>
        <end position="983"/>
    </location>
</feature>
<feature type="compositionally biased region" description="Basic and acidic residues" evidence="9">
    <location>
        <begin position="1017"/>
        <end position="1026"/>
    </location>
</feature>
<comment type="caution">
    <text evidence="11">The sequence shown here is derived from an EMBL/GenBank/DDBJ whole genome shotgun (WGS) entry which is preliminary data.</text>
</comment>
<evidence type="ECO:0000256" key="6">
    <source>
        <dbReference type="ARBA" id="ARBA00022771"/>
    </source>
</evidence>
<keyword evidence="7" id="KW-0833">Ubl conjugation pathway</keyword>
<dbReference type="Gene3D" id="1.20.120.1750">
    <property type="match status" value="1"/>
</dbReference>
<evidence type="ECO:0000256" key="9">
    <source>
        <dbReference type="SAM" id="MobiDB-lite"/>
    </source>
</evidence>
<dbReference type="Pfam" id="PF01485">
    <property type="entry name" value="IBR"/>
    <property type="match status" value="1"/>
</dbReference>
<feature type="compositionally biased region" description="Polar residues" evidence="9">
    <location>
        <begin position="86"/>
        <end position="101"/>
    </location>
</feature>
<feature type="region of interest" description="Disordered" evidence="9">
    <location>
        <begin position="995"/>
        <end position="1028"/>
    </location>
</feature>
<dbReference type="CDD" id="cd20335">
    <property type="entry name" value="BRcat_RBR"/>
    <property type="match status" value="1"/>
</dbReference>
<dbReference type="PANTHER" id="PTHR11685">
    <property type="entry name" value="RBR FAMILY RING FINGER AND IBR DOMAIN-CONTAINING"/>
    <property type="match status" value="1"/>
</dbReference>
<dbReference type="VEuPathDB" id="FungiDB:MMYC01_209982"/>
<feature type="compositionally biased region" description="Basic residues" evidence="9">
    <location>
        <begin position="71"/>
        <end position="82"/>
    </location>
</feature>
<feature type="compositionally biased region" description="Basic and acidic residues" evidence="9">
    <location>
        <begin position="786"/>
        <end position="798"/>
    </location>
</feature>
<dbReference type="SUPFAM" id="SSF57850">
    <property type="entry name" value="RING/U-box"/>
    <property type="match status" value="3"/>
</dbReference>
<dbReference type="InterPro" id="IPR031127">
    <property type="entry name" value="E3_UB_ligase_RBR"/>
</dbReference>
<feature type="compositionally biased region" description="Pro residues" evidence="9">
    <location>
        <begin position="912"/>
        <end position="936"/>
    </location>
</feature>
<feature type="compositionally biased region" description="Basic residues" evidence="9">
    <location>
        <begin position="127"/>
        <end position="136"/>
    </location>
</feature>
<dbReference type="PROSITE" id="PS00518">
    <property type="entry name" value="ZF_RING_1"/>
    <property type="match status" value="1"/>
</dbReference>
<sequence>MADLERQQGGPRTSRRKKNAAKSKSQSANDWSQTGEPLSRFSPRQKRHGDIDIDIDIVESSDDANNDVKVSPRKPQRRRRRPQQPLSSSTESDTATPTKTPQRPPPERSFSMRVPNASVPLLDKARSRTPSRHRRPSYVYEEDDDDDGNDNDAPRRPSRPQSRQALSRRDVSTHRYRSTPESRRSPRTSVSDSEDDTKVTSDSDEEQVIHHRDKHLPPAPIAPAVPAPPPAPALHSSLQERLSRQPEVEYEEPDSTSRYAPSMGRHRSRSRPPSGMRDEYRRPRDVSVSRPPSPDEARSRSRSKRRPSRQYESDAYVSRPSSSYKRPHAGAGSHFASSHSLGSSRRSTFFAGDFAASAAPVVAPAHPSHSTKPAKRLTMCIVCRNDKTPVDKTVKLRCRHRMCHSCLRRVFKMSLTDPQHMPPRCCTVDHIPLKHVEKLFDADFKREWNQKYTEYTTRNRLYCPSRRCGEWIRPEDIRREDGRRQAKCSRCSTKICASCSGKWHYPSECHRDKEPTQFPDQASREAWQRCHRCKAMIELRDGCDHMTCRCGAEFCMICGGKWKMCECPRFKHDPFEGDATGLTRAPINSQSNPFLSEPVYDPGPTSHRDFQSDFGPPPTTGVRPRPSSYEEEAYLRRLQEQRDEHLARRMHSFDAFGHQSGHADYSRNRRDYDFDEPRDSRRRSDFRAHGGSPFGDEEYHRRAATVVAPSPPQTHIPTAPPPPRSAFEPPSRPTFDRSASAFEYASGIPRDRGTRYASPERYDDYMENYVPEPRRHRSPDRWNAFSRERRPRSPDRRAFPSTAGSRPQSPETWQQLPTRYPSLERPTPALERHMSVKEERRRAPSPEPRRASSLERRLADRFRPESRQSPAGPPVPIGTVGPLGPLGPVGPLGPLSPTRGAGPPTSRAATHPIPPGPVPGMPLAPIPPPGPPPGPAPSIRRHTMDEDPYLPGGGMPPTAADWFGPPPGLGGSGGGAGGGLPGMGMHHPSMGLYDMDNGAGHGSPRAPNVRRRPPGQAHREHNKFEVPRSSVLAGLGGMGRGVHRVSEWVNFVEPGPPDVELQATR</sequence>
<evidence type="ECO:0000313" key="11">
    <source>
        <dbReference type="EMBL" id="KXX73095.1"/>
    </source>
</evidence>
<dbReference type="InterPro" id="IPR017907">
    <property type="entry name" value="Znf_RING_CS"/>
</dbReference>
<dbReference type="Proteomes" id="UP000078237">
    <property type="component" value="Unassembled WGS sequence"/>
</dbReference>
<evidence type="ECO:0000256" key="1">
    <source>
        <dbReference type="ARBA" id="ARBA00001798"/>
    </source>
</evidence>
<keyword evidence="6" id="KW-0863">Zinc-finger</keyword>
<keyword evidence="5" id="KW-0677">Repeat</keyword>
<protein>
    <recommendedName>
        <fullName evidence="2">RBR-type E3 ubiquitin transferase</fullName>
        <ecNumber evidence="2">2.3.2.31</ecNumber>
    </recommendedName>
</protein>
<evidence type="ECO:0000256" key="4">
    <source>
        <dbReference type="ARBA" id="ARBA00022723"/>
    </source>
</evidence>
<reference evidence="11 12" key="1">
    <citation type="journal article" date="2016" name="Genome Announc.">
        <title>Genome Sequence of Madurella mycetomatis mm55, Isolated from a Human Mycetoma Case in Sudan.</title>
        <authorList>
            <person name="Smit S."/>
            <person name="Derks M.F."/>
            <person name="Bervoets S."/>
            <person name="Fahal A."/>
            <person name="van Leeuwen W."/>
            <person name="van Belkum A."/>
            <person name="van de Sande W.W."/>
        </authorList>
    </citation>
    <scope>NUCLEOTIDE SEQUENCE [LARGE SCALE GENOMIC DNA]</scope>
    <source>
        <strain evidence="12">mm55</strain>
    </source>
</reference>
<dbReference type="STRING" id="100816.A0A175VPC2"/>
<feature type="compositionally biased region" description="Basic and acidic residues" evidence="9">
    <location>
        <begin position="276"/>
        <end position="299"/>
    </location>
</feature>
<keyword evidence="4" id="KW-0479">Metal-binding</keyword>
<dbReference type="GO" id="GO:0008270">
    <property type="term" value="F:zinc ion binding"/>
    <property type="evidence" value="ECO:0007669"/>
    <property type="project" value="UniProtKB-KW"/>
</dbReference>
<dbReference type="CDD" id="cd22584">
    <property type="entry name" value="Rcat_RBR_unk"/>
    <property type="match status" value="1"/>
</dbReference>
<dbReference type="AlphaFoldDB" id="A0A175VPC2"/>
<feature type="region of interest" description="Disordered" evidence="9">
    <location>
        <begin position="1"/>
        <end position="342"/>
    </location>
</feature>
<dbReference type="InterPro" id="IPR013083">
    <property type="entry name" value="Znf_RING/FYVE/PHD"/>
</dbReference>
<dbReference type="SMART" id="SM00647">
    <property type="entry name" value="IBR"/>
    <property type="match status" value="1"/>
</dbReference>
<dbReference type="PROSITE" id="PS51873">
    <property type="entry name" value="TRIAD"/>
    <property type="match status" value="1"/>
</dbReference>
<evidence type="ECO:0000256" key="2">
    <source>
        <dbReference type="ARBA" id="ARBA00012251"/>
    </source>
</evidence>
<keyword evidence="12" id="KW-1185">Reference proteome</keyword>
<feature type="region of interest" description="Disordered" evidence="9">
    <location>
        <begin position="601"/>
        <end position="630"/>
    </location>
</feature>
<evidence type="ECO:0000256" key="8">
    <source>
        <dbReference type="ARBA" id="ARBA00022833"/>
    </source>
</evidence>
<feature type="compositionally biased region" description="Basic and acidic residues" evidence="9">
    <location>
        <begin position="167"/>
        <end position="184"/>
    </location>
</feature>
<dbReference type="InterPro" id="IPR002867">
    <property type="entry name" value="IBR_dom"/>
</dbReference>
<feature type="compositionally biased region" description="Pro residues" evidence="9">
    <location>
        <begin position="709"/>
        <end position="724"/>
    </location>
</feature>
<evidence type="ECO:0000259" key="10">
    <source>
        <dbReference type="PROSITE" id="PS51873"/>
    </source>
</evidence>
<feature type="domain" description="RING-type" evidence="10">
    <location>
        <begin position="376"/>
        <end position="576"/>
    </location>
</feature>
<evidence type="ECO:0000256" key="7">
    <source>
        <dbReference type="ARBA" id="ARBA00022786"/>
    </source>
</evidence>
<accession>A0A175VPC2</accession>
<proteinExistence type="predicted"/>
<name>A0A175VPC2_9PEZI</name>
<gene>
    <name evidence="11" type="ORF">MMYC01_209982</name>
</gene>
<dbReference type="EMBL" id="LCTW02000546">
    <property type="protein sequence ID" value="KXX73095.1"/>
    <property type="molecule type" value="Genomic_DNA"/>
</dbReference>
<evidence type="ECO:0000256" key="5">
    <source>
        <dbReference type="ARBA" id="ARBA00022737"/>
    </source>
</evidence>
<evidence type="ECO:0000256" key="3">
    <source>
        <dbReference type="ARBA" id="ARBA00022679"/>
    </source>
</evidence>
<dbReference type="GO" id="GO:0061630">
    <property type="term" value="F:ubiquitin protein ligase activity"/>
    <property type="evidence" value="ECO:0007669"/>
    <property type="project" value="UniProtKB-EC"/>
</dbReference>
<feature type="compositionally biased region" description="Basic and acidic residues" evidence="9">
    <location>
        <begin position="664"/>
        <end position="688"/>
    </location>
</feature>
<feature type="compositionally biased region" description="Polar residues" evidence="9">
    <location>
        <begin position="802"/>
        <end position="817"/>
    </location>
</feature>
<keyword evidence="3" id="KW-0808">Transferase</keyword>
<dbReference type="OrthoDB" id="9977870at2759"/>
<organism evidence="11 12">
    <name type="scientific">Madurella mycetomatis</name>
    <dbReference type="NCBI Taxonomy" id="100816"/>
    <lineage>
        <taxon>Eukaryota</taxon>
        <taxon>Fungi</taxon>
        <taxon>Dikarya</taxon>
        <taxon>Ascomycota</taxon>
        <taxon>Pezizomycotina</taxon>
        <taxon>Sordariomycetes</taxon>
        <taxon>Sordariomycetidae</taxon>
        <taxon>Sordariales</taxon>
        <taxon>Sordariales incertae sedis</taxon>
        <taxon>Madurella</taxon>
    </lineage>
</organism>
<evidence type="ECO:0000313" key="12">
    <source>
        <dbReference type="Proteomes" id="UP000078237"/>
    </source>
</evidence>
<feature type="compositionally biased region" description="Basic and acidic residues" evidence="9">
    <location>
        <begin position="749"/>
        <end position="764"/>
    </location>
</feature>
<dbReference type="InterPro" id="IPR044066">
    <property type="entry name" value="TRIAD_supradom"/>
</dbReference>
<dbReference type="Gene3D" id="3.30.40.10">
    <property type="entry name" value="Zinc/RING finger domain, C3HC4 (zinc finger)"/>
    <property type="match status" value="1"/>
</dbReference>
<feature type="compositionally biased region" description="Basic and acidic residues" evidence="9">
    <location>
        <begin position="830"/>
        <end position="866"/>
    </location>
</feature>
<dbReference type="EC" id="2.3.2.31" evidence="2"/>
<keyword evidence="8" id="KW-0862">Zinc</keyword>
<comment type="catalytic activity">
    <reaction evidence="1">
        <text>[E2 ubiquitin-conjugating enzyme]-S-ubiquitinyl-L-cysteine + [acceptor protein]-L-lysine = [E2 ubiquitin-conjugating enzyme]-L-cysteine + [acceptor protein]-N(6)-ubiquitinyl-L-lysine.</text>
        <dbReference type="EC" id="2.3.2.31"/>
    </reaction>
</comment>
<feature type="compositionally biased region" description="Low complexity" evidence="9">
    <location>
        <begin position="329"/>
        <end position="342"/>
    </location>
</feature>
<feature type="compositionally biased region" description="Acidic residues" evidence="9">
    <location>
        <begin position="140"/>
        <end position="150"/>
    </location>
</feature>
<feature type="compositionally biased region" description="Acidic residues" evidence="9">
    <location>
        <begin position="52"/>
        <end position="65"/>
    </location>
</feature>